<reference evidence="1" key="1">
    <citation type="journal article" date="2019" name="Sci. Rep.">
        <title>Draft genome of Tanacetum cinerariifolium, the natural source of mosquito coil.</title>
        <authorList>
            <person name="Yamashiro T."/>
            <person name="Shiraishi A."/>
            <person name="Satake H."/>
            <person name="Nakayama K."/>
        </authorList>
    </citation>
    <scope>NUCLEOTIDE SEQUENCE</scope>
</reference>
<accession>A0A699H9P4</accession>
<evidence type="ECO:0000313" key="1">
    <source>
        <dbReference type="EMBL" id="GEX45428.1"/>
    </source>
</evidence>
<dbReference type="EMBL" id="BKCJ010109252">
    <property type="protein sequence ID" value="GEX45428.1"/>
    <property type="molecule type" value="Genomic_DNA"/>
</dbReference>
<name>A0A699H9P4_TANCI</name>
<gene>
    <name evidence="1" type="ORF">Tci_317403</name>
</gene>
<sequence length="533" mass="60366">VRQFGSAIRVNFGYGERARPAGHEFSRKDLKAGIEEQDLIFDIKNAGRIIEEIDQNAEIALDDETHGRTNDDDMFGVDDLAGEEVVMDTTTGEHVEQIIKDVEKEVSTAEPITTAGEVVTTTVKVSAAPTTDVTEDEIIMAQALARLKSEKPKIALDDETQGRTNDDDMFGVDLAGEEVVMDTTTVTTTTTVKVSVAPTTYVTEDEITMAQALAKLKSKNPKVVLQDQESTTIPTAAKTVTTVVTTPRAKCFKQEKGKNSLKYKRLVELIKKRKKHFAALRAQEKRNKPPTKAQMKSQMSTYLKHMGGYKQSHLKGMSFNEIKKLFDREMQKVNDFIAMDSKAQESSIKRTAEHLESNISKKQKVDENVKPVIDDTEDLKKCMEIVHDDGDEVLVEATPLSSKSPNIIDYKIYKEGKKTYFKIIRADGNSQVYLTFEKIFKNFNREDLEVLWAIVKDRFKKEKPVNDMDNLLFRTLKTMFEHHVEDTIWTYQQGLAKVIHHSEVFRGGSYTPQKIVEMGYDPPDEDKDFNKET</sequence>
<protein>
    <submittedName>
        <fullName evidence="1">Uncharacterized protein</fullName>
    </submittedName>
</protein>
<proteinExistence type="predicted"/>
<feature type="non-terminal residue" evidence="1">
    <location>
        <position position="1"/>
    </location>
</feature>
<dbReference type="AlphaFoldDB" id="A0A699H9P4"/>
<organism evidence="1">
    <name type="scientific">Tanacetum cinerariifolium</name>
    <name type="common">Dalmatian daisy</name>
    <name type="synonym">Chrysanthemum cinerariifolium</name>
    <dbReference type="NCBI Taxonomy" id="118510"/>
    <lineage>
        <taxon>Eukaryota</taxon>
        <taxon>Viridiplantae</taxon>
        <taxon>Streptophyta</taxon>
        <taxon>Embryophyta</taxon>
        <taxon>Tracheophyta</taxon>
        <taxon>Spermatophyta</taxon>
        <taxon>Magnoliopsida</taxon>
        <taxon>eudicotyledons</taxon>
        <taxon>Gunneridae</taxon>
        <taxon>Pentapetalae</taxon>
        <taxon>asterids</taxon>
        <taxon>campanulids</taxon>
        <taxon>Asterales</taxon>
        <taxon>Asteraceae</taxon>
        <taxon>Asteroideae</taxon>
        <taxon>Anthemideae</taxon>
        <taxon>Anthemidinae</taxon>
        <taxon>Tanacetum</taxon>
    </lineage>
</organism>
<comment type="caution">
    <text evidence="1">The sequence shown here is derived from an EMBL/GenBank/DDBJ whole genome shotgun (WGS) entry which is preliminary data.</text>
</comment>